<dbReference type="PROSITE" id="PS50835">
    <property type="entry name" value="IG_LIKE"/>
    <property type="match status" value="2"/>
</dbReference>
<dbReference type="InterPro" id="IPR006574">
    <property type="entry name" value="PRY"/>
</dbReference>
<dbReference type="GO" id="GO:0050852">
    <property type="term" value="P:T cell receptor signaling pathway"/>
    <property type="evidence" value="ECO:0007669"/>
    <property type="project" value="TreeGrafter"/>
</dbReference>
<dbReference type="OMA" id="WAKISEY"/>
<dbReference type="EMBL" id="AGCU01103472">
    <property type="status" value="NOT_ANNOTATED_CDS"/>
    <property type="molecule type" value="Genomic_DNA"/>
</dbReference>
<dbReference type="CDD" id="cd12888">
    <property type="entry name" value="SPRY_PRY_TRIM7_like"/>
    <property type="match status" value="1"/>
</dbReference>
<dbReference type="GO" id="GO:0009897">
    <property type="term" value="C:external side of plasma membrane"/>
    <property type="evidence" value="ECO:0007669"/>
    <property type="project" value="TreeGrafter"/>
</dbReference>
<dbReference type="eggNOG" id="ENOG502QSRZ">
    <property type="taxonomic scope" value="Eukaryota"/>
</dbReference>
<dbReference type="InterPro" id="IPR003877">
    <property type="entry name" value="SPRY_dom"/>
</dbReference>
<feature type="domain" description="B30.2/SPRY" evidence="11">
    <location>
        <begin position="322"/>
        <end position="499"/>
    </location>
</feature>
<dbReference type="Pfam" id="PF07686">
    <property type="entry name" value="V-set"/>
    <property type="match status" value="1"/>
</dbReference>
<dbReference type="SUPFAM" id="SSF49899">
    <property type="entry name" value="Concanavalin A-like lectins/glucanases"/>
    <property type="match status" value="1"/>
</dbReference>
<feature type="domain" description="Ig-like" evidence="12">
    <location>
        <begin position="150"/>
        <end position="236"/>
    </location>
</feature>
<dbReference type="InterPro" id="IPR036179">
    <property type="entry name" value="Ig-like_dom_sf"/>
</dbReference>
<evidence type="ECO:0000256" key="3">
    <source>
        <dbReference type="ARBA" id="ARBA00022692"/>
    </source>
</evidence>
<dbReference type="Gene3D" id="2.60.40.10">
    <property type="entry name" value="Immunoglobulins"/>
    <property type="match status" value="2"/>
</dbReference>
<dbReference type="GeneTree" id="ENSGT00940000153527"/>
<keyword evidence="4" id="KW-0732">Signal</keyword>
<dbReference type="InterPro" id="IPR013783">
    <property type="entry name" value="Ig-like_fold"/>
</dbReference>
<sequence length="499" mass="55791">LDLALMLVSVLLTVHIYTFLPSLLGHSAAQFTVVGPDQPVTAVVGEEIVLPCHLAPRMSVENMEVTWFRSELSPFVHHYSDGKNQYEQQMPEYQGRTELLNDGLTQGNVTLKIFNVTVSDEGRYSCFVQDGTFYEETLLELKVAASGSAPHVSIEDYQDGGIRVVCRSAGWYPEPEVTWRDLNGQAFPSVSQTNSQEANGLYETQNSAVIMENSNRNLSCLVRNTRLSQERESTLFYISDPFFPKVNPWMVSLGVTLVVLLGSFALSVYLFRIKAPTHTQRREGGPTRDTCPMGYAPTDCEIGLRDRPLQETYWRSGWVLGGGQGSLRCLAWRRNIVCPANVTLDPDTAHPQLILSEDGKRVRWEQTWQLMPNNPERFNSHRCVLGREGFTAGGHYWEVEVGDGNYWAVGVARESVSRKGAINLGPQAGIWAVERNWDKFQALTVPCIPLPLSHPSRIRVCLDCDGGQVTFIDAGTEAPIFTFPPGSLPAERIRPWIRV</sequence>
<dbReference type="PANTHER" id="PTHR24100">
    <property type="entry name" value="BUTYROPHILIN"/>
    <property type="match status" value="1"/>
</dbReference>
<dbReference type="SMART" id="SM00409">
    <property type="entry name" value="IG"/>
    <property type="match status" value="1"/>
</dbReference>
<evidence type="ECO:0000256" key="10">
    <source>
        <dbReference type="SAM" id="Phobius"/>
    </source>
</evidence>
<dbReference type="FunFam" id="2.60.120.920:FF:000004">
    <property type="entry name" value="Butyrophilin subfamily 1 member A1"/>
    <property type="match status" value="1"/>
</dbReference>
<dbReference type="EMBL" id="AGCU01103469">
    <property type="status" value="NOT_ANNOTATED_CDS"/>
    <property type="molecule type" value="Genomic_DNA"/>
</dbReference>
<reference evidence="13" key="4">
    <citation type="submission" date="2025-09" db="UniProtKB">
        <authorList>
            <consortium name="Ensembl"/>
        </authorList>
    </citation>
    <scope>IDENTIFICATION</scope>
</reference>
<dbReference type="InterPro" id="IPR043136">
    <property type="entry name" value="B30.2/SPRY_sf"/>
</dbReference>
<feature type="domain" description="Ig-like" evidence="12">
    <location>
        <begin position="21"/>
        <end position="139"/>
    </location>
</feature>
<dbReference type="PRINTS" id="PR01407">
    <property type="entry name" value="BUTYPHLNCDUF"/>
</dbReference>
<dbReference type="InterPro" id="IPR003879">
    <property type="entry name" value="Butyrophylin_SPRY"/>
</dbReference>
<reference evidence="13" key="3">
    <citation type="submission" date="2025-08" db="UniProtKB">
        <authorList>
            <consortium name="Ensembl"/>
        </authorList>
    </citation>
    <scope>IDENTIFICATION</scope>
</reference>
<dbReference type="SMART" id="SM00589">
    <property type="entry name" value="PRY"/>
    <property type="match status" value="1"/>
</dbReference>
<dbReference type="Pfam" id="PF22705">
    <property type="entry name" value="C2-set_3"/>
    <property type="match status" value="1"/>
</dbReference>
<dbReference type="InterPro" id="IPR013106">
    <property type="entry name" value="Ig_V-set"/>
</dbReference>
<dbReference type="SMART" id="SM00406">
    <property type="entry name" value="IGv"/>
    <property type="match status" value="1"/>
</dbReference>
<evidence type="ECO:0000256" key="2">
    <source>
        <dbReference type="ARBA" id="ARBA00007591"/>
    </source>
</evidence>
<keyword evidence="7" id="KW-1015">Disulfide bond</keyword>
<dbReference type="Pfam" id="PF00622">
    <property type="entry name" value="SPRY"/>
    <property type="match status" value="1"/>
</dbReference>
<dbReference type="Ensembl" id="ENSPSIT00000008356.1">
    <property type="protein sequence ID" value="ENSPSIP00000008313.1"/>
    <property type="gene ID" value="ENSPSIG00000007565.1"/>
</dbReference>
<keyword evidence="9" id="KW-0393">Immunoglobulin domain</keyword>
<dbReference type="HOGENOM" id="CLU_013137_22_2_1"/>
<dbReference type="Proteomes" id="UP000007267">
    <property type="component" value="Unassembled WGS sequence"/>
</dbReference>
<evidence type="ECO:0000256" key="4">
    <source>
        <dbReference type="ARBA" id="ARBA00022729"/>
    </source>
</evidence>
<evidence type="ECO:0008006" key="15">
    <source>
        <dbReference type="Google" id="ProtNLM"/>
    </source>
</evidence>
<proteinExistence type="inferred from homology"/>
<dbReference type="FunFam" id="2.60.40.10:FF:000208">
    <property type="entry name" value="Butyrophilin subfamily 1 member A1"/>
    <property type="match status" value="1"/>
</dbReference>
<dbReference type="Gene3D" id="2.60.120.920">
    <property type="match status" value="1"/>
</dbReference>
<dbReference type="EMBL" id="AGCU01103468">
    <property type="status" value="NOT_ANNOTATED_CDS"/>
    <property type="molecule type" value="Genomic_DNA"/>
</dbReference>
<dbReference type="InterPro" id="IPR001870">
    <property type="entry name" value="B30.2/SPRY"/>
</dbReference>
<keyword evidence="8" id="KW-0325">Glycoprotein</keyword>
<evidence type="ECO:0000259" key="12">
    <source>
        <dbReference type="PROSITE" id="PS50835"/>
    </source>
</evidence>
<dbReference type="SUPFAM" id="SSF48726">
    <property type="entry name" value="Immunoglobulin"/>
    <property type="match status" value="2"/>
</dbReference>
<comment type="subcellular location">
    <subcellularLocation>
        <location evidence="1">Membrane</location>
        <topology evidence="1">Single-pass type I membrane protein</topology>
    </subcellularLocation>
</comment>
<dbReference type="PROSITE" id="PS50188">
    <property type="entry name" value="B302_SPRY"/>
    <property type="match status" value="1"/>
</dbReference>
<feature type="transmembrane region" description="Helical" evidence="10">
    <location>
        <begin position="249"/>
        <end position="271"/>
    </location>
</feature>
<evidence type="ECO:0000256" key="9">
    <source>
        <dbReference type="ARBA" id="ARBA00023319"/>
    </source>
</evidence>
<dbReference type="Pfam" id="PF13765">
    <property type="entry name" value="PRY"/>
    <property type="match status" value="1"/>
</dbReference>
<evidence type="ECO:0000313" key="13">
    <source>
        <dbReference type="Ensembl" id="ENSPSIP00000008313.1"/>
    </source>
</evidence>
<dbReference type="CDD" id="cd05713">
    <property type="entry name" value="IgV_MOG_like"/>
    <property type="match status" value="1"/>
</dbReference>
<evidence type="ECO:0000256" key="8">
    <source>
        <dbReference type="ARBA" id="ARBA00023180"/>
    </source>
</evidence>
<evidence type="ECO:0000256" key="1">
    <source>
        <dbReference type="ARBA" id="ARBA00004479"/>
    </source>
</evidence>
<evidence type="ECO:0000256" key="7">
    <source>
        <dbReference type="ARBA" id="ARBA00023157"/>
    </source>
</evidence>
<dbReference type="PANTHER" id="PTHR24100:SF149">
    <property type="entry name" value="BG-LIKE ANTIGEN 1-RELATED"/>
    <property type="match status" value="1"/>
</dbReference>
<dbReference type="InterPro" id="IPR003599">
    <property type="entry name" value="Ig_sub"/>
</dbReference>
<dbReference type="InterPro" id="IPR050504">
    <property type="entry name" value="IgSF_BTN/MOG"/>
</dbReference>
<dbReference type="FunFam" id="2.60.40.10:FF:000088">
    <property type="entry name" value="Butyrophilin subfamily 1 member A1"/>
    <property type="match status" value="1"/>
</dbReference>
<dbReference type="InterPro" id="IPR013320">
    <property type="entry name" value="ConA-like_dom_sf"/>
</dbReference>
<dbReference type="GO" id="GO:0001817">
    <property type="term" value="P:regulation of cytokine production"/>
    <property type="evidence" value="ECO:0007669"/>
    <property type="project" value="TreeGrafter"/>
</dbReference>
<dbReference type="EMBL" id="AGCU01103473">
    <property type="status" value="NOT_ANNOTATED_CDS"/>
    <property type="molecule type" value="Genomic_DNA"/>
</dbReference>
<organism evidence="13 14">
    <name type="scientific">Pelodiscus sinensis</name>
    <name type="common">Chinese softshell turtle</name>
    <name type="synonym">Trionyx sinensis</name>
    <dbReference type="NCBI Taxonomy" id="13735"/>
    <lineage>
        <taxon>Eukaryota</taxon>
        <taxon>Metazoa</taxon>
        <taxon>Chordata</taxon>
        <taxon>Craniata</taxon>
        <taxon>Vertebrata</taxon>
        <taxon>Euteleostomi</taxon>
        <taxon>Archelosauria</taxon>
        <taxon>Testudinata</taxon>
        <taxon>Testudines</taxon>
        <taxon>Cryptodira</taxon>
        <taxon>Trionychia</taxon>
        <taxon>Trionychidae</taxon>
        <taxon>Pelodiscus</taxon>
    </lineage>
</organism>
<keyword evidence="14" id="KW-1185">Reference proteome</keyword>
<reference evidence="14" key="1">
    <citation type="submission" date="2011-10" db="EMBL/GenBank/DDBJ databases">
        <authorList>
            <consortium name="Soft-shell Turtle Genome Consortium"/>
        </authorList>
    </citation>
    <scope>NUCLEOTIDE SEQUENCE [LARGE SCALE GENOMIC DNA]</scope>
    <source>
        <strain evidence="14">Daiwa-1</strain>
    </source>
</reference>
<accession>K7FJV3</accession>
<dbReference type="InterPro" id="IPR007110">
    <property type="entry name" value="Ig-like_dom"/>
</dbReference>
<evidence type="ECO:0000313" key="14">
    <source>
        <dbReference type="Proteomes" id="UP000007267"/>
    </source>
</evidence>
<keyword evidence="5 10" id="KW-1133">Transmembrane helix</keyword>
<dbReference type="EMBL" id="AGCU01103470">
    <property type="status" value="NOT_ANNOTATED_CDS"/>
    <property type="molecule type" value="Genomic_DNA"/>
</dbReference>
<dbReference type="GO" id="GO:0005102">
    <property type="term" value="F:signaling receptor binding"/>
    <property type="evidence" value="ECO:0007669"/>
    <property type="project" value="TreeGrafter"/>
</dbReference>
<protein>
    <recommendedName>
        <fullName evidence="15">Butyrophilin subfamily 1 member A1</fullName>
    </recommendedName>
</protein>
<dbReference type="EMBL" id="AGCU01103471">
    <property type="status" value="NOT_ANNOTATED_CDS"/>
    <property type="molecule type" value="Genomic_DNA"/>
</dbReference>
<keyword evidence="3 10" id="KW-0812">Transmembrane</keyword>
<name>K7FJV3_PELSI</name>
<dbReference type="EMBL" id="AGCU01103475">
    <property type="status" value="NOT_ANNOTATED_CDS"/>
    <property type="molecule type" value="Genomic_DNA"/>
</dbReference>
<evidence type="ECO:0000256" key="5">
    <source>
        <dbReference type="ARBA" id="ARBA00022989"/>
    </source>
</evidence>
<dbReference type="InterPro" id="IPR053896">
    <property type="entry name" value="BTN3A2-like_Ig-C"/>
</dbReference>
<dbReference type="EMBL" id="AGCU01103474">
    <property type="status" value="NOT_ANNOTATED_CDS"/>
    <property type="molecule type" value="Genomic_DNA"/>
</dbReference>
<dbReference type="SMART" id="SM00449">
    <property type="entry name" value="SPRY"/>
    <property type="match status" value="1"/>
</dbReference>
<evidence type="ECO:0000259" key="11">
    <source>
        <dbReference type="PROSITE" id="PS50188"/>
    </source>
</evidence>
<dbReference type="AlphaFoldDB" id="K7FJV3"/>
<reference evidence="14" key="2">
    <citation type="journal article" date="2013" name="Nat. Genet.">
        <title>The draft genomes of soft-shell turtle and green sea turtle yield insights into the development and evolution of the turtle-specific body plan.</title>
        <authorList>
            <person name="Wang Z."/>
            <person name="Pascual-Anaya J."/>
            <person name="Zadissa A."/>
            <person name="Li W."/>
            <person name="Niimura Y."/>
            <person name="Huang Z."/>
            <person name="Li C."/>
            <person name="White S."/>
            <person name="Xiong Z."/>
            <person name="Fang D."/>
            <person name="Wang B."/>
            <person name="Ming Y."/>
            <person name="Chen Y."/>
            <person name="Zheng Y."/>
            <person name="Kuraku S."/>
            <person name="Pignatelli M."/>
            <person name="Herrero J."/>
            <person name="Beal K."/>
            <person name="Nozawa M."/>
            <person name="Li Q."/>
            <person name="Wang J."/>
            <person name="Zhang H."/>
            <person name="Yu L."/>
            <person name="Shigenobu S."/>
            <person name="Wang J."/>
            <person name="Liu J."/>
            <person name="Flicek P."/>
            <person name="Searle S."/>
            <person name="Wang J."/>
            <person name="Kuratani S."/>
            <person name="Yin Y."/>
            <person name="Aken B."/>
            <person name="Zhang G."/>
            <person name="Irie N."/>
        </authorList>
    </citation>
    <scope>NUCLEOTIDE SEQUENCE [LARGE SCALE GENOMIC DNA]</scope>
    <source>
        <strain evidence="14">Daiwa-1</strain>
    </source>
</reference>
<comment type="similarity">
    <text evidence="2">Belongs to the immunoglobulin superfamily. BTN/MOG family.</text>
</comment>
<keyword evidence="6 10" id="KW-0472">Membrane</keyword>
<evidence type="ECO:0000256" key="6">
    <source>
        <dbReference type="ARBA" id="ARBA00023136"/>
    </source>
</evidence>